<feature type="compositionally biased region" description="Low complexity" evidence="1">
    <location>
        <begin position="275"/>
        <end position="285"/>
    </location>
</feature>
<feature type="compositionally biased region" description="Polar residues" evidence="1">
    <location>
        <begin position="151"/>
        <end position="160"/>
    </location>
</feature>
<feature type="compositionally biased region" description="Low complexity" evidence="1">
    <location>
        <begin position="375"/>
        <end position="387"/>
    </location>
</feature>
<organism evidence="2 3">
    <name type="scientific">Ranitomeya imitator</name>
    <name type="common">mimic poison frog</name>
    <dbReference type="NCBI Taxonomy" id="111125"/>
    <lineage>
        <taxon>Eukaryota</taxon>
        <taxon>Metazoa</taxon>
        <taxon>Chordata</taxon>
        <taxon>Craniata</taxon>
        <taxon>Vertebrata</taxon>
        <taxon>Euteleostomi</taxon>
        <taxon>Amphibia</taxon>
        <taxon>Batrachia</taxon>
        <taxon>Anura</taxon>
        <taxon>Neobatrachia</taxon>
        <taxon>Hyloidea</taxon>
        <taxon>Dendrobatidae</taxon>
        <taxon>Dendrobatinae</taxon>
        <taxon>Ranitomeya</taxon>
    </lineage>
</organism>
<name>A0ABN9L962_9NEOB</name>
<dbReference type="Proteomes" id="UP001176940">
    <property type="component" value="Unassembled WGS sequence"/>
</dbReference>
<feature type="compositionally biased region" description="Basic and acidic residues" evidence="1">
    <location>
        <begin position="125"/>
        <end position="146"/>
    </location>
</feature>
<evidence type="ECO:0000313" key="2">
    <source>
        <dbReference type="EMBL" id="CAJ0936426.1"/>
    </source>
</evidence>
<comment type="caution">
    <text evidence="2">The sequence shown here is derived from an EMBL/GenBank/DDBJ whole genome shotgun (WGS) entry which is preliminary data.</text>
</comment>
<feature type="compositionally biased region" description="Low complexity" evidence="1">
    <location>
        <begin position="334"/>
        <end position="346"/>
    </location>
</feature>
<feature type="compositionally biased region" description="Basic and acidic residues" evidence="1">
    <location>
        <begin position="354"/>
        <end position="363"/>
    </location>
</feature>
<evidence type="ECO:0000256" key="1">
    <source>
        <dbReference type="SAM" id="MobiDB-lite"/>
    </source>
</evidence>
<feature type="region of interest" description="Disordered" evidence="1">
    <location>
        <begin position="33"/>
        <end position="240"/>
    </location>
</feature>
<feature type="region of interest" description="Disordered" evidence="1">
    <location>
        <begin position="255"/>
        <end position="387"/>
    </location>
</feature>
<dbReference type="EMBL" id="CAUEEQ010012325">
    <property type="protein sequence ID" value="CAJ0936426.1"/>
    <property type="molecule type" value="Genomic_DNA"/>
</dbReference>
<proteinExistence type="predicted"/>
<accession>A0ABN9L962</accession>
<keyword evidence="3" id="KW-1185">Reference proteome</keyword>
<reference evidence="2" key="1">
    <citation type="submission" date="2023-07" db="EMBL/GenBank/DDBJ databases">
        <authorList>
            <person name="Stuckert A."/>
        </authorList>
    </citation>
    <scope>NUCLEOTIDE SEQUENCE</scope>
</reference>
<feature type="compositionally biased region" description="Basic residues" evidence="1">
    <location>
        <begin position="287"/>
        <end position="303"/>
    </location>
</feature>
<sequence length="417" mass="45672">MSEALEELLGKVRAAAQVRGEAWLQEKVAEILTDKGKASDPQDPSPCAKRVRSLGPRSPSPVPRNRRKVSSRGRAPPEASAGQCPSSEVPCPAENPFTLDTDLRYAPHNFGDEDLRIPVNVASWRRSENGPRSEDAGIVYEKEQKSRNSRQRYSSPSSNPRTDKAETCHSTSNGKDRNTTRPNNTEEESIELRIERLLQSCSAAIMQDQQEDDPSEPTPVSSSVPECDAWTGCGSPDLNLTTPDMRLLPNIHQHPARASIIVDPRDPYRINQGARSPSPSVSSRSTLHSHRPSSGRRRRRSRSTSRASISPRRIRRSRSSDHSRCSRSSRRHSSSTSSERVSSSSGSYGGQSKRHAETQESSHHSRAASQAPSHVASSGVSVPLSSVIPSSPAAQALLVKEHMPPLDALDQLLSYHS</sequence>
<feature type="compositionally biased region" description="Basic and acidic residues" evidence="1">
    <location>
        <begin position="101"/>
        <end position="116"/>
    </location>
</feature>
<protein>
    <submittedName>
        <fullName evidence="2">Uncharacterized protein</fullName>
    </submittedName>
</protein>
<evidence type="ECO:0000313" key="3">
    <source>
        <dbReference type="Proteomes" id="UP001176940"/>
    </source>
</evidence>
<gene>
    <name evidence="2" type="ORF">RIMI_LOCUS6737226</name>
</gene>